<evidence type="ECO:0000256" key="2">
    <source>
        <dbReference type="SAM" id="MobiDB-lite"/>
    </source>
</evidence>
<keyword evidence="4" id="KW-1185">Reference proteome</keyword>
<dbReference type="KEGG" id="nda:Ndas_3079"/>
<organism evidence="3 4">
    <name type="scientific">Nocardiopsis dassonvillei (strain ATCC 23218 / DSM 43111 / CIP 107115 / JCM 7437 / KCTC 9190 / NBRC 14626 / NCTC 10488 / NRRL B-5397 / IMRU 509)</name>
    <name type="common">Actinomadura dassonvillei</name>
    <dbReference type="NCBI Taxonomy" id="446468"/>
    <lineage>
        <taxon>Bacteria</taxon>
        <taxon>Bacillati</taxon>
        <taxon>Actinomycetota</taxon>
        <taxon>Actinomycetes</taxon>
        <taxon>Streptosporangiales</taxon>
        <taxon>Nocardiopsidaceae</taxon>
        <taxon>Nocardiopsis</taxon>
    </lineage>
</organism>
<gene>
    <name evidence="3" type="ordered locus">Ndas_3079</name>
</gene>
<sequence length="713" mass="77409">MKVGSPLLVTLSEIAEYAQVRRPSVSNWRRRHTDFPRPVSASSNVPLFDSDEVAAWLDRRPVHKAASPVHTTEDEENSPATYGEVYRTGILLSAVTSHRELPPEELLIAALRVVCAYRSASEATPVTVQEFPPDPDLHASVHALVDVLGRAAATERLMDLASRLELSWAPEQAPPAVCTLVSRLHQVLADGAGDASIVDLSAGAGAGLLALLSTGAPRSATAVVNEVSLGEILSLRLRAHGIPAVDIQVSAPITHDSDVVLAYPPFVPGERADHADHPLLWAEQAVSMLQTDGLAYVVVPDWTLTHTGRGSSTPPVAASRERLLRNRCIRAVVQLPRRIHPSRPGAELVLLVLTPRGEGGSTVTLCDADRIARTQGRHTSARTNGQGWIAPWAEETVLSIAEAHRRPGSEVCRSFTPADLMDRHRVLPLLPSQRLTPSSQPQEHITEAGESRRDATVALAGTSGPTLDWLNRLRTPPRRTPTRYERLGSLLTGGQLRLVQGHRIRTDDLGDEGQTVYGREEMLGEIPVGQRRISPLVLAEYPSALVTEPGDVILLFDERLRTVVDQAGGSVLLFPVQALRIRAYGDLRKPMSMELGRASSVRIWPHQLAAVLSAGRNARRGRGSLVRRADLEGVEIPVMSPTEAKLFDDAMREHAAEVERLRRQLTAMEDLGAVLASGVADGALSVQLHPRARRPDSTNVPFEGTASDFDDDH</sequence>
<keyword evidence="1" id="KW-0175">Coiled coil</keyword>
<feature type="compositionally biased region" description="Polar residues" evidence="2">
    <location>
        <begin position="433"/>
        <end position="443"/>
    </location>
</feature>
<evidence type="ECO:0000256" key="1">
    <source>
        <dbReference type="SAM" id="Coils"/>
    </source>
</evidence>
<dbReference type="eggNOG" id="COG0286">
    <property type="taxonomic scope" value="Bacteria"/>
</dbReference>
<dbReference type="Proteomes" id="UP000002219">
    <property type="component" value="Chromosome 1"/>
</dbReference>
<evidence type="ECO:0008006" key="5">
    <source>
        <dbReference type="Google" id="ProtNLM"/>
    </source>
</evidence>
<dbReference type="HOGENOM" id="CLU_022127_0_0_11"/>
<evidence type="ECO:0000313" key="4">
    <source>
        <dbReference type="Proteomes" id="UP000002219"/>
    </source>
</evidence>
<dbReference type="AlphaFoldDB" id="D7B1R2"/>
<dbReference type="InterPro" id="IPR029063">
    <property type="entry name" value="SAM-dependent_MTases_sf"/>
</dbReference>
<feature type="region of interest" description="Disordered" evidence="2">
    <location>
        <begin position="690"/>
        <end position="713"/>
    </location>
</feature>
<feature type="coiled-coil region" evidence="1">
    <location>
        <begin position="644"/>
        <end position="671"/>
    </location>
</feature>
<feature type="compositionally biased region" description="Basic and acidic residues" evidence="2">
    <location>
        <begin position="444"/>
        <end position="453"/>
    </location>
</feature>
<dbReference type="Gene3D" id="3.40.50.150">
    <property type="entry name" value="Vaccinia Virus protein VP39"/>
    <property type="match status" value="1"/>
</dbReference>
<dbReference type="EMBL" id="CP002040">
    <property type="protein sequence ID" value="ADH68488.1"/>
    <property type="molecule type" value="Genomic_DNA"/>
</dbReference>
<proteinExistence type="predicted"/>
<feature type="region of interest" description="Disordered" evidence="2">
    <location>
        <begin position="433"/>
        <end position="453"/>
    </location>
</feature>
<accession>D7B1R2</accession>
<dbReference type="SUPFAM" id="SSF53335">
    <property type="entry name" value="S-adenosyl-L-methionine-dependent methyltransferases"/>
    <property type="match status" value="1"/>
</dbReference>
<evidence type="ECO:0000313" key="3">
    <source>
        <dbReference type="EMBL" id="ADH68488.1"/>
    </source>
</evidence>
<reference evidence="3 4" key="1">
    <citation type="journal article" date="2010" name="Stand. Genomic Sci.">
        <title>Complete genome sequence of Nocardiopsis dassonvillei type strain (IMRU 509).</title>
        <authorList>
            <person name="Sun H."/>
            <person name="Lapidus A."/>
            <person name="Nolan M."/>
            <person name="Lucas S."/>
            <person name="Del Rio T.G."/>
            <person name="Tice H."/>
            <person name="Cheng J.F."/>
            <person name="Tapia R."/>
            <person name="Han C."/>
            <person name="Goodwin L."/>
            <person name="Pitluck S."/>
            <person name="Pagani I."/>
            <person name="Ivanova N."/>
            <person name="Mavromatis K."/>
            <person name="Mikhailova N."/>
            <person name="Pati A."/>
            <person name="Chen A."/>
            <person name="Palaniappan K."/>
            <person name="Land M."/>
            <person name="Hauser L."/>
            <person name="Chang Y.J."/>
            <person name="Jeffries C.D."/>
            <person name="Djao O.D."/>
            <person name="Rohde M."/>
            <person name="Sikorski J."/>
            <person name="Goker M."/>
            <person name="Woyke T."/>
            <person name="Bristow J."/>
            <person name="Eisen J.A."/>
            <person name="Markowitz V."/>
            <person name="Hugenholtz P."/>
            <person name="Kyrpides N.C."/>
            <person name="Klenk H.P."/>
        </authorList>
    </citation>
    <scope>NUCLEOTIDE SEQUENCE [LARGE SCALE GENOMIC DNA]</scope>
    <source>
        <strain evidence="4">ATCC 23218 / DSM 43111 / CIP 107115 / JCM 7437 / KCTC 9190 / NBRC 14626 / NCTC 10488 / NRRL B-5397 / IMRU 509</strain>
    </source>
</reference>
<dbReference type="STRING" id="446468.Ndas_3079"/>
<name>D7B1R2_NOCDD</name>
<protein>
    <recommendedName>
        <fullName evidence="5">DNA methylase adenine-specific domain-containing protein</fullName>
    </recommendedName>
</protein>